<organism evidence="1 2">
    <name type="scientific">Robertmurraya siralis</name>
    <dbReference type="NCBI Taxonomy" id="77777"/>
    <lineage>
        <taxon>Bacteria</taxon>
        <taxon>Bacillati</taxon>
        <taxon>Bacillota</taxon>
        <taxon>Bacilli</taxon>
        <taxon>Bacillales</taxon>
        <taxon>Bacillaceae</taxon>
        <taxon>Robertmurraya</taxon>
    </lineage>
</organism>
<reference evidence="1" key="1">
    <citation type="submission" date="2021-03" db="EMBL/GenBank/DDBJ databases">
        <title>Antimicrobial resistance genes in bacteria isolated from Japanese honey, and their potential for conferring macrolide and lincosamide resistance in the American foulbrood pathogen Paenibacillus larvae.</title>
        <authorList>
            <person name="Okamoto M."/>
            <person name="Kumagai M."/>
            <person name="Kanamori H."/>
            <person name="Takamatsu D."/>
        </authorList>
    </citation>
    <scope>NUCLEOTIDE SEQUENCE</scope>
    <source>
        <strain evidence="1">J27TS8</strain>
    </source>
</reference>
<proteinExistence type="predicted"/>
<dbReference type="InterPro" id="IPR025177">
    <property type="entry name" value="MciZ"/>
</dbReference>
<dbReference type="Pfam" id="PF13072">
    <property type="entry name" value="MciZ"/>
    <property type="match status" value="1"/>
</dbReference>
<sequence>MKVYVHKRKIILIGKAQEVQKKLTQYNQYHHYVNDWIQHIKNNKV</sequence>
<name>A0A919WET9_9BACI</name>
<comment type="caution">
    <text evidence="1">The sequence shown here is derived from an EMBL/GenBank/DDBJ whole genome shotgun (WGS) entry which is preliminary data.</text>
</comment>
<dbReference type="AlphaFoldDB" id="A0A919WET9"/>
<evidence type="ECO:0008006" key="3">
    <source>
        <dbReference type="Google" id="ProtNLM"/>
    </source>
</evidence>
<dbReference type="RefSeq" id="WP_095306642.1">
    <property type="nucleotide sequence ID" value="NZ_BORC01000001.1"/>
</dbReference>
<accession>A0A919WET9</accession>
<gene>
    <name evidence="1" type="ORF">J27TS8_06490</name>
</gene>
<dbReference type="Proteomes" id="UP000682111">
    <property type="component" value="Unassembled WGS sequence"/>
</dbReference>
<dbReference type="OrthoDB" id="2990038at2"/>
<evidence type="ECO:0000313" key="1">
    <source>
        <dbReference type="EMBL" id="GIN60656.1"/>
    </source>
</evidence>
<keyword evidence="2" id="KW-1185">Reference proteome</keyword>
<protein>
    <recommendedName>
        <fullName evidence="3">Z-ring formation inhibitor MciZ</fullName>
    </recommendedName>
</protein>
<dbReference type="EMBL" id="BORC01000001">
    <property type="protein sequence ID" value="GIN60656.1"/>
    <property type="molecule type" value="Genomic_DNA"/>
</dbReference>
<evidence type="ECO:0000313" key="2">
    <source>
        <dbReference type="Proteomes" id="UP000682111"/>
    </source>
</evidence>